<dbReference type="GO" id="GO:0017056">
    <property type="term" value="F:structural constituent of nuclear pore"/>
    <property type="evidence" value="ECO:0007669"/>
    <property type="project" value="TreeGrafter"/>
</dbReference>
<dbReference type="GO" id="GO:0045893">
    <property type="term" value="P:positive regulation of DNA-templated transcription"/>
    <property type="evidence" value="ECO:0007669"/>
    <property type="project" value="TreeGrafter"/>
</dbReference>
<dbReference type="GO" id="GO:0006406">
    <property type="term" value="P:mRNA export from nucleus"/>
    <property type="evidence" value="ECO:0007669"/>
    <property type="project" value="TreeGrafter"/>
</dbReference>
<keyword evidence="9" id="KW-0472">Membrane</keyword>
<gene>
    <name evidence="10" type="primary">NUP85</name>
    <name evidence="10" type="ORF">HK099_000126</name>
</gene>
<organism evidence="10 11">
    <name type="scientific">Clydaea vesicula</name>
    <dbReference type="NCBI Taxonomy" id="447962"/>
    <lineage>
        <taxon>Eukaryota</taxon>
        <taxon>Fungi</taxon>
        <taxon>Fungi incertae sedis</taxon>
        <taxon>Chytridiomycota</taxon>
        <taxon>Chytridiomycota incertae sedis</taxon>
        <taxon>Chytridiomycetes</taxon>
        <taxon>Lobulomycetales</taxon>
        <taxon>Lobulomycetaceae</taxon>
        <taxon>Clydaea</taxon>
    </lineage>
</organism>
<dbReference type="GO" id="GO:0031080">
    <property type="term" value="C:nuclear pore outer ring"/>
    <property type="evidence" value="ECO:0007669"/>
    <property type="project" value="TreeGrafter"/>
</dbReference>
<dbReference type="PANTHER" id="PTHR13373:SF21">
    <property type="entry name" value="NUCLEAR PORE COMPLEX PROTEIN NUP85"/>
    <property type="match status" value="1"/>
</dbReference>
<comment type="function">
    <text evidence="9">Functions as a component of the nuclear pore complex (NPC).</text>
</comment>
<proteinExistence type="inferred from homology"/>
<name>A0AAD5TVG0_9FUNG</name>
<evidence type="ECO:0000256" key="1">
    <source>
        <dbReference type="ARBA" id="ARBA00004567"/>
    </source>
</evidence>
<comment type="subcellular location">
    <subcellularLocation>
        <location evidence="1 9">Nucleus</location>
        <location evidence="1 9">Nuclear pore complex</location>
    </subcellularLocation>
</comment>
<accession>A0AAD5TVG0</accession>
<dbReference type="EMBL" id="JADGJW010001010">
    <property type="protein sequence ID" value="KAJ3208141.1"/>
    <property type="molecule type" value="Genomic_DNA"/>
</dbReference>
<evidence type="ECO:0000256" key="6">
    <source>
        <dbReference type="ARBA" id="ARBA00023010"/>
    </source>
</evidence>
<evidence type="ECO:0000256" key="5">
    <source>
        <dbReference type="ARBA" id="ARBA00022927"/>
    </source>
</evidence>
<comment type="caution">
    <text evidence="10">The sequence shown here is derived from an EMBL/GenBank/DDBJ whole genome shotgun (WGS) entry which is preliminary data.</text>
</comment>
<evidence type="ECO:0000256" key="8">
    <source>
        <dbReference type="ARBA" id="ARBA00023242"/>
    </source>
</evidence>
<protein>
    <recommendedName>
        <fullName evidence="9">Nuclear pore complex protein Nup85</fullName>
    </recommendedName>
</protein>
<evidence type="ECO:0000256" key="7">
    <source>
        <dbReference type="ARBA" id="ARBA00023132"/>
    </source>
</evidence>
<reference evidence="10" key="1">
    <citation type="submission" date="2020-05" db="EMBL/GenBank/DDBJ databases">
        <title>Phylogenomic resolution of chytrid fungi.</title>
        <authorList>
            <person name="Stajich J.E."/>
            <person name="Amses K."/>
            <person name="Simmons R."/>
            <person name="Seto K."/>
            <person name="Myers J."/>
            <person name="Bonds A."/>
            <person name="Quandt C.A."/>
            <person name="Barry K."/>
            <person name="Liu P."/>
            <person name="Grigoriev I."/>
            <person name="Longcore J.E."/>
            <person name="James T.Y."/>
        </authorList>
    </citation>
    <scope>NUCLEOTIDE SEQUENCE</scope>
    <source>
        <strain evidence="10">JEL0476</strain>
    </source>
</reference>
<keyword evidence="6 9" id="KW-0811">Translocation</keyword>
<keyword evidence="7 9" id="KW-0906">Nuclear pore complex</keyword>
<evidence type="ECO:0000256" key="9">
    <source>
        <dbReference type="RuleBase" id="RU365073"/>
    </source>
</evidence>
<keyword evidence="5 9" id="KW-0653">Protein transport</keyword>
<evidence type="ECO:0000313" key="11">
    <source>
        <dbReference type="Proteomes" id="UP001211065"/>
    </source>
</evidence>
<evidence type="ECO:0000256" key="4">
    <source>
        <dbReference type="ARBA" id="ARBA00022816"/>
    </source>
</evidence>
<dbReference type="AlphaFoldDB" id="A0AAD5TVG0"/>
<evidence type="ECO:0000256" key="2">
    <source>
        <dbReference type="ARBA" id="ARBA00005573"/>
    </source>
</evidence>
<dbReference type="GO" id="GO:0031965">
    <property type="term" value="C:nuclear membrane"/>
    <property type="evidence" value="ECO:0007669"/>
    <property type="project" value="UniProtKB-UniRule"/>
</dbReference>
<comment type="subunit">
    <text evidence="9">Component of the nuclear pore complex (NPC).</text>
</comment>
<keyword evidence="8 9" id="KW-0539">Nucleus</keyword>
<dbReference type="Pfam" id="PF07575">
    <property type="entry name" value="Nucleopor_Nup85"/>
    <property type="match status" value="1"/>
</dbReference>
<keyword evidence="4 9" id="KW-0509">mRNA transport</keyword>
<comment type="similarity">
    <text evidence="2 9">Belongs to the nucleoporin Nup85 family.</text>
</comment>
<dbReference type="InterPro" id="IPR011502">
    <property type="entry name" value="Nucleoporin_Nup85"/>
</dbReference>
<dbReference type="Proteomes" id="UP001211065">
    <property type="component" value="Unassembled WGS sequence"/>
</dbReference>
<evidence type="ECO:0000313" key="10">
    <source>
        <dbReference type="EMBL" id="KAJ3208141.1"/>
    </source>
</evidence>
<dbReference type="PANTHER" id="PTHR13373">
    <property type="entry name" value="FROUNT PROTEIN-RELATED"/>
    <property type="match status" value="1"/>
</dbReference>
<keyword evidence="3 9" id="KW-0813">Transport</keyword>
<evidence type="ECO:0000256" key="3">
    <source>
        <dbReference type="ARBA" id="ARBA00022448"/>
    </source>
</evidence>
<dbReference type="GO" id="GO:0006606">
    <property type="term" value="P:protein import into nucleus"/>
    <property type="evidence" value="ECO:0007669"/>
    <property type="project" value="TreeGrafter"/>
</dbReference>
<sequence length="539" mass="64320">MEIMNRTFAIWSLVEILFIKENKSLGTALMRWLNSNFSKSIRAEYEFLRSKENPKSFDEFRPLLKQLIMRGMFTFATTLLSMEQHISAVDRLLLITLQAFPTRSGFKSNDEFEKIFFEWRQNCEYQYDCLENNKSLRNNEEDLNFYKTLFAILKGDGEIIKKESKDWKEALISTIIFVFPCLTVDNLYGEGGLINQFQFVTEEEFEDFDFFNKCLFSLFNNNLIKALSFSSNLDNWWLVSHLTDYFIKAGLINEKEDILPGAIGESDLREFYLLNYVSNFIGCSKLWKVCLDYLKFCPQFGYEYRSKIIQSIVVKDVEKLREVSDYLIKNDLTEEYFQIHKIFGTFLFKKGLVFESLIYYKEAKDVKRINMTCDLILENYFKEKYANVIKARSIFHSIENTINFFKTYFKTFPEESLKNLDSLEETDEEQKKKPYRSYQKKKEYRTAGKILMALLNSNLIKLNLMFHLILESVPLLKKTDEICFEIDEIYELMRIFEDILLDKSCLDNFFLKKEKFYENFLTEFRYYLVENLSRSVLLY</sequence>
<keyword evidence="11" id="KW-1185">Reference proteome</keyword>